<organism evidence="1 2">
    <name type="scientific">Cylicostephanus goldi</name>
    <name type="common">Nematode worm</name>
    <dbReference type="NCBI Taxonomy" id="71465"/>
    <lineage>
        <taxon>Eukaryota</taxon>
        <taxon>Metazoa</taxon>
        <taxon>Ecdysozoa</taxon>
        <taxon>Nematoda</taxon>
        <taxon>Chromadorea</taxon>
        <taxon>Rhabditida</taxon>
        <taxon>Rhabditina</taxon>
        <taxon>Rhabditomorpha</taxon>
        <taxon>Strongyloidea</taxon>
        <taxon>Strongylidae</taxon>
        <taxon>Cylicostephanus</taxon>
    </lineage>
</organism>
<reference evidence="1 2" key="1">
    <citation type="submission" date="2018-11" db="EMBL/GenBank/DDBJ databases">
        <authorList>
            <consortium name="Pathogen Informatics"/>
        </authorList>
    </citation>
    <scope>NUCLEOTIDE SEQUENCE [LARGE SCALE GENOMIC DNA]</scope>
</reference>
<dbReference type="AlphaFoldDB" id="A0A3P6R9M1"/>
<keyword evidence="2" id="KW-1185">Reference proteome</keyword>
<name>A0A3P6R9M1_CYLGO</name>
<evidence type="ECO:0000313" key="2">
    <source>
        <dbReference type="Proteomes" id="UP000271889"/>
    </source>
</evidence>
<protein>
    <submittedName>
        <fullName evidence="1">Uncharacterized protein</fullName>
    </submittedName>
</protein>
<dbReference type="Proteomes" id="UP000271889">
    <property type="component" value="Unassembled WGS sequence"/>
</dbReference>
<gene>
    <name evidence="1" type="ORF">CGOC_LOCUS4771</name>
</gene>
<dbReference type="OrthoDB" id="5790562at2759"/>
<accession>A0A3P6R9M1</accession>
<proteinExistence type="predicted"/>
<dbReference type="EMBL" id="UYRV01013641">
    <property type="protein sequence ID" value="VDK59742.1"/>
    <property type="molecule type" value="Genomic_DNA"/>
</dbReference>
<evidence type="ECO:0000313" key="1">
    <source>
        <dbReference type="EMBL" id="VDK59742.1"/>
    </source>
</evidence>
<sequence>MHRRRRDVQSVRLHTAYMLADGPVDVINHLSQLNGRQVAAVLNPMLPVLNALDMQSIRMATLYSDFVQKIQKIFPPSLIDPLTNETIEKFLRAIGDDSELGVGISHSEAEQFEDKELIDLWNATVNDWTSGRMDSPSENQGIAYSDVKQLVVAADRLHSLTRQNGASDPFSLLHEYVGQILTTSGNGEEQCLSAAVIIDPAVVYEDGSVTIDVYVQNLQVW</sequence>